<keyword evidence="1" id="KW-0812">Transmembrane</keyword>
<gene>
    <name evidence="2" type="ORF">TRFO_19422</name>
</gene>
<sequence>MKLDNPENLTNFYLNHWKWAITYLTFGFVFLVYFIVYTKLVFKDILLSKNKNDGSFGSQVSFIIALIVKSIGYISCGIIYSLVNSDNKDKIHRIWQSASIFTAGMPGYVVAAAYCYIFFAWCTLCVNYLSRDSISFYQKSKKWLQILMVFIFIICLISAIISLLGDKIAHTCEAMFACARDLIIALCFLFYLINISKLFNNLFKSSLSSEFHLFAMCSMLIIALTLRIAAILLYTFLFSSNDSSNIYLIVYIVEQLVIEFVPLFAIGIWHFVSTPPDQLTNSSLITSLSS</sequence>
<name>A0A1J4KJB7_9EUKA</name>
<dbReference type="EMBL" id="MLAK01000595">
    <property type="protein sequence ID" value="OHT11032.1"/>
    <property type="molecule type" value="Genomic_DNA"/>
</dbReference>
<dbReference type="Proteomes" id="UP000179807">
    <property type="component" value="Unassembled WGS sequence"/>
</dbReference>
<evidence type="ECO:0000313" key="3">
    <source>
        <dbReference type="Proteomes" id="UP000179807"/>
    </source>
</evidence>
<evidence type="ECO:0008006" key="4">
    <source>
        <dbReference type="Google" id="ProtNLM"/>
    </source>
</evidence>
<feature type="transmembrane region" description="Helical" evidence="1">
    <location>
        <begin position="213"/>
        <end position="236"/>
    </location>
</feature>
<proteinExistence type="predicted"/>
<keyword evidence="1" id="KW-0472">Membrane</keyword>
<protein>
    <recommendedName>
        <fullName evidence="4">THH1/TOM1/TOM3 domain-containing protein</fullName>
    </recommendedName>
</protein>
<reference evidence="2" key="1">
    <citation type="submission" date="2016-10" db="EMBL/GenBank/DDBJ databases">
        <authorList>
            <person name="Benchimol M."/>
            <person name="Almeida L.G."/>
            <person name="Vasconcelos A.T."/>
            <person name="Perreira-Neves A."/>
            <person name="Rosa I.A."/>
            <person name="Tasca T."/>
            <person name="Bogo M.R."/>
            <person name="de Souza W."/>
        </authorList>
    </citation>
    <scope>NUCLEOTIDE SEQUENCE [LARGE SCALE GENOMIC DNA]</scope>
    <source>
        <strain evidence="2">K</strain>
    </source>
</reference>
<feature type="transmembrane region" description="Helical" evidence="1">
    <location>
        <begin position="174"/>
        <end position="193"/>
    </location>
</feature>
<evidence type="ECO:0000313" key="2">
    <source>
        <dbReference type="EMBL" id="OHT11032.1"/>
    </source>
</evidence>
<dbReference type="GeneID" id="94835490"/>
<feature type="transmembrane region" description="Helical" evidence="1">
    <location>
        <begin position="248"/>
        <end position="272"/>
    </location>
</feature>
<dbReference type="AlphaFoldDB" id="A0A1J4KJB7"/>
<feature type="transmembrane region" description="Helical" evidence="1">
    <location>
        <begin position="62"/>
        <end position="83"/>
    </location>
</feature>
<accession>A0A1J4KJB7</accession>
<evidence type="ECO:0000256" key="1">
    <source>
        <dbReference type="SAM" id="Phobius"/>
    </source>
</evidence>
<organism evidence="2 3">
    <name type="scientific">Tritrichomonas foetus</name>
    <dbReference type="NCBI Taxonomy" id="1144522"/>
    <lineage>
        <taxon>Eukaryota</taxon>
        <taxon>Metamonada</taxon>
        <taxon>Parabasalia</taxon>
        <taxon>Tritrichomonadida</taxon>
        <taxon>Tritrichomonadidae</taxon>
        <taxon>Tritrichomonas</taxon>
    </lineage>
</organism>
<feature type="transmembrane region" description="Helical" evidence="1">
    <location>
        <begin position="20"/>
        <end position="42"/>
    </location>
</feature>
<feature type="transmembrane region" description="Helical" evidence="1">
    <location>
        <begin position="142"/>
        <end position="162"/>
    </location>
</feature>
<dbReference type="RefSeq" id="XP_068364168.1">
    <property type="nucleotide sequence ID" value="XM_068500786.1"/>
</dbReference>
<comment type="caution">
    <text evidence="2">The sequence shown here is derived from an EMBL/GenBank/DDBJ whole genome shotgun (WGS) entry which is preliminary data.</text>
</comment>
<keyword evidence="3" id="KW-1185">Reference proteome</keyword>
<keyword evidence="1" id="KW-1133">Transmembrane helix</keyword>
<dbReference type="VEuPathDB" id="TrichDB:TRFO_19422"/>
<feature type="transmembrane region" description="Helical" evidence="1">
    <location>
        <begin position="103"/>
        <end position="130"/>
    </location>
</feature>